<dbReference type="EMBL" id="LR999453">
    <property type="protein sequence ID" value="CAE5965982.1"/>
    <property type="molecule type" value="Genomic_DNA"/>
</dbReference>
<proteinExistence type="predicted"/>
<dbReference type="PANTHER" id="PTHR47176:SF2">
    <property type="entry name" value="T21P5.8 PROTEIN"/>
    <property type="match status" value="1"/>
</dbReference>
<dbReference type="Pfam" id="PF01026">
    <property type="entry name" value="TatD_DNase"/>
    <property type="match status" value="1"/>
</dbReference>
<reference evidence="1" key="1">
    <citation type="submission" date="2021-01" db="EMBL/GenBank/DDBJ databases">
        <authorList>
            <person name="Bezrukov I."/>
        </authorList>
    </citation>
    <scope>NUCLEOTIDE SEQUENCE</scope>
</reference>
<dbReference type="InterPro" id="IPR032466">
    <property type="entry name" value="Metal_Hydrolase"/>
</dbReference>
<organism evidence="1 2">
    <name type="scientific">Arabidopsis arenosa</name>
    <name type="common">Sand rock-cress</name>
    <name type="synonym">Cardaminopsis arenosa</name>
    <dbReference type="NCBI Taxonomy" id="38785"/>
    <lineage>
        <taxon>Eukaryota</taxon>
        <taxon>Viridiplantae</taxon>
        <taxon>Streptophyta</taxon>
        <taxon>Embryophyta</taxon>
        <taxon>Tracheophyta</taxon>
        <taxon>Spermatophyta</taxon>
        <taxon>Magnoliopsida</taxon>
        <taxon>eudicotyledons</taxon>
        <taxon>Gunneridae</taxon>
        <taxon>Pentapetalae</taxon>
        <taxon>rosids</taxon>
        <taxon>malvids</taxon>
        <taxon>Brassicales</taxon>
        <taxon>Brassicaceae</taxon>
        <taxon>Camelineae</taxon>
        <taxon>Arabidopsis</taxon>
    </lineage>
</organism>
<dbReference type="GO" id="GO:0016788">
    <property type="term" value="F:hydrolase activity, acting on ester bonds"/>
    <property type="evidence" value="ECO:0007669"/>
    <property type="project" value="InterPro"/>
</dbReference>
<keyword evidence="2" id="KW-1185">Reference proteome</keyword>
<dbReference type="InterPro" id="IPR001130">
    <property type="entry name" value="TatD-like"/>
</dbReference>
<evidence type="ECO:0000313" key="2">
    <source>
        <dbReference type="Proteomes" id="UP000682877"/>
    </source>
</evidence>
<name>A0A8S1ZTC3_ARAAE</name>
<dbReference type="Gene3D" id="3.20.20.140">
    <property type="entry name" value="Metal-dependent hydrolases"/>
    <property type="match status" value="1"/>
</dbReference>
<sequence>MSCSGDLMFRALSTVIQTMELFDAHCHLQDKRVIDEASQLISAALAVGVTNFAVDGTSEKNWDLVKGMGETFIADRSPHWFNTLKKFFETTPIAAVGEIGLDKGPLAGGIDYSDQLVVFRPQLELAKELN</sequence>
<protein>
    <submittedName>
        <fullName evidence="1">Uncharacterized protein</fullName>
    </submittedName>
</protein>
<accession>A0A8S1ZTC3</accession>
<dbReference type="Proteomes" id="UP000682877">
    <property type="component" value="Chromosome 3"/>
</dbReference>
<dbReference type="AlphaFoldDB" id="A0A8S1ZTC3"/>
<dbReference type="SUPFAM" id="SSF51556">
    <property type="entry name" value="Metallo-dependent hydrolases"/>
    <property type="match status" value="1"/>
</dbReference>
<gene>
    <name evidence="1" type="ORF">AARE701A_LOCUS6229</name>
</gene>
<evidence type="ECO:0000313" key="1">
    <source>
        <dbReference type="EMBL" id="CAE5965982.1"/>
    </source>
</evidence>
<dbReference type="PANTHER" id="PTHR47176">
    <property type="entry name" value="OSJNBA0020J04.13 PROTEIN"/>
    <property type="match status" value="1"/>
</dbReference>